<accession>A0A0M3J9X9</accession>
<evidence type="ECO:0000313" key="3">
    <source>
        <dbReference type="WBParaSite" id="ASIM_0000439801-mRNA-1"/>
    </source>
</evidence>
<sequence length="92" mass="10194">MMTAMVDVLGGFFWGIFWEVSGVGLEIALGSWAISIDGLPSRDCDLIFREIDRFPSRDCDLIFREINRLPSRRNFGDLCRPAAAVAAAAILT</sequence>
<reference evidence="3" key="1">
    <citation type="submission" date="2017-02" db="UniProtKB">
        <authorList>
            <consortium name="WormBaseParasite"/>
        </authorList>
    </citation>
    <scope>IDENTIFICATION</scope>
</reference>
<dbReference type="EMBL" id="UYRR01007168">
    <property type="protein sequence ID" value="VDK23367.1"/>
    <property type="molecule type" value="Genomic_DNA"/>
</dbReference>
<dbReference type="WBParaSite" id="ASIM_0000439801-mRNA-1">
    <property type="protein sequence ID" value="ASIM_0000439801-mRNA-1"/>
    <property type="gene ID" value="ASIM_0000439801"/>
</dbReference>
<organism evidence="3">
    <name type="scientific">Anisakis simplex</name>
    <name type="common">Herring worm</name>
    <dbReference type="NCBI Taxonomy" id="6269"/>
    <lineage>
        <taxon>Eukaryota</taxon>
        <taxon>Metazoa</taxon>
        <taxon>Ecdysozoa</taxon>
        <taxon>Nematoda</taxon>
        <taxon>Chromadorea</taxon>
        <taxon>Rhabditida</taxon>
        <taxon>Spirurina</taxon>
        <taxon>Ascaridomorpha</taxon>
        <taxon>Ascaridoidea</taxon>
        <taxon>Anisakidae</taxon>
        <taxon>Anisakis</taxon>
        <taxon>Anisakis simplex complex</taxon>
    </lineage>
</organism>
<dbReference type="AlphaFoldDB" id="A0A0M3J9X9"/>
<protein>
    <submittedName>
        <fullName evidence="3">Secreted protein</fullName>
    </submittedName>
</protein>
<proteinExistence type="predicted"/>
<reference evidence="1 2" key="2">
    <citation type="submission" date="2018-11" db="EMBL/GenBank/DDBJ databases">
        <authorList>
            <consortium name="Pathogen Informatics"/>
        </authorList>
    </citation>
    <scope>NUCLEOTIDE SEQUENCE [LARGE SCALE GENOMIC DNA]</scope>
</reference>
<name>A0A0M3J9X9_ANISI</name>
<evidence type="ECO:0000313" key="2">
    <source>
        <dbReference type="Proteomes" id="UP000267096"/>
    </source>
</evidence>
<keyword evidence="2" id="KW-1185">Reference proteome</keyword>
<dbReference type="Proteomes" id="UP000267096">
    <property type="component" value="Unassembled WGS sequence"/>
</dbReference>
<evidence type="ECO:0000313" key="1">
    <source>
        <dbReference type="EMBL" id="VDK23367.1"/>
    </source>
</evidence>
<gene>
    <name evidence="1" type="ORF">ASIM_LOCUS4213</name>
</gene>